<reference evidence="2 3" key="1">
    <citation type="submission" date="2005-09" db="EMBL/GenBank/DDBJ databases">
        <authorList>
            <person name="Mural R.J."/>
            <person name="Li P.W."/>
            <person name="Adams M.D."/>
            <person name="Amanatides P.G."/>
            <person name="Baden-Tillson H."/>
            <person name="Barnstead M."/>
            <person name="Chin S.H."/>
            <person name="Dew I."/>
            <person name="Evans C.A."/>
            <person name="Ferriera S."/>
            <person name="Flanigan M."/>
            <person name="Fosler C."/>
            <person name="Glodek A."/>
            <person name="Gu Z."/>
            <person name="Holt R.A."/>
            <person name="Jennings D."/>
            <person name="Kraft C.L."/>
            <person name="Lu F."/>
            <person name="Nguyen T."/>
            <person name="Nusskern D.R."/>
            <person name="Pfannkoch C.M."/>
            <person name="Sitter C."/>
            <person name="Sutton G.G."/>
            <person name="Venter J.C."/>
            <person name="Wang Z."/>
            <person name="Woodage T."/>
            <person name="Zheng X.H."/>
            <person name="Zhong F."/>
        </authorList>
    </citation>
    <scope>NUCLEOTIDE SEQUENCE [LARGE SCALE GENOMIC DNA]</scope>
    <source>
        <strain>BN</strain>
        <strain evidence="3">Sprague-Dawley</strain>
    </source>
</reference>
<dbReference type="Proteomes" id="UP000234681">
    <property type="component" value="Chromosome 3"/>
</dbReference>
<dbReference type="AlphaFoldDB" id="A6KIB9"/>
<organism evidence="2 3">
    <name type="scientific">Rattus norvegicus</name>
    <name type="common">Rat</name>
    <dbReference type="NCBI Taxonomy" id="10116"/>
    <lineage>
        <taxon>Eukaryota</taxon>
        <taxon>Metazoa</taxon>
        <taxon>Chordata</taxon>
        <taxon>Craniata</taxon>
        <taxon>Vertebrata</taxon>
        <taxon>Euteleostomi</taxon>
        <taxon>Mammalia</taxon>
        <taxon>Eutheria</taxon>
        <taxon>Euarchontoglires</taxon>
        <taxon>Glires</taxon>
        <taxon>Rodentia</taxon>
        <taxon>Myomorpha</taxon>
        <taxon>Muroidea</taxon>
        <taxon>Muridae</taxon>
        <taxon>Murinae</taxon>
        <taxon>Rattus</taxon>
    </lineage>
</organism>
<evidence type="ECO:0000313" key="2">
    <source>
        <dbReference type="EMBL" id="EDL85836.1"/>
    </source>
</evidence>
<protein>
    <submittedName>
        <fullName evidence="2">RCG37260</fullName>
    </submittedName>
</protein>
<name>A6KIB9_RAT</name>
<feature type="region of interest" description="Disordered" evidence="1">
    <location>
        <begin position="1"/>
        <end position="27"/>
    </location>
</feature>
<sequence>MPHGPGLGRSGGTRAPGVSSRAGSGPLLLSESVSGAPTVCSWMGVGALPSIRGASPRKFVSSSGSLPMWGWGN</sequence>
<dbReference type="EMBL" id="CH474050">
    <property type="protein sequence ID" value="EDL85836.1"/>
    <property type="molecule type" value="Genomic_DNA"/>
</dbReference>
<feature type="compositionally biased region" description="Gly residues" evidence="1">
    <location>
        <begin position="1"/>
        <end position="11"/>
    </location>
</feature>
<gene>
    <name evidence="2" type="ORF">rCG_37260</name>
</gene>
<evidence type="ECO:0000313" key="3">
    <source>
        <dbReference type="Proteomes" id="UP000234681"/>
    </source>
</evidence>
<evidence type="ECO:0000256" key="1">
    <source>
        <dbReference type="SAM" id="MobiDB-lite"/>
    </source>
</evidence>
<accession>A6KIB9</accession>
<proteinExistence type="predicted"/>